<gene>
    <name evidence="1" type="ORF">Ahy_A02g009261</name>
</gene>
<name>A0A445EGH7_ARAHY</name>
<reference evidence="1 2" key="1">
    <citation type="submission" date="2019-01" db="EMBL/GenBank/DDBJ databases">
        <title>Sequencing of cultivated peanut Arachis hypogaea provides insights into genome evolution and oil improvement.</title>
        <authorList>
            <person name="Chen X."/>
        </authorList>
    </citation>
    <scope>NUCLEOTIDE SEQUENCE [LARGE SCALE GENOMIC DNA]</scope>
    <source>
        <strain evidence="2">cv. Fuhuasheng</strain>
        <tissue evidence="1">Leaves</tissue>
    </source>
</reference>
<dbReference type="AlphaFoldDB" id="A0A445EGH7"/>
<dbReference type="EMBL" id="SDMP01000002">
    <property type="protein sequence ID" value="RYR74523.1"/>
    <property type="molecule type" value="Genomic_DNA"/>
</dbReference>
<organism evidence="1 2">
    <name type="scientific">Arachis hypogaea</name>
    <name type="common">Peanut</name>
    <dbReference type="NCBI Taxonomy" id="3818"/>
    <lineage>
        <taxon>Eukaryota</taxon>
        <taxon>Viridiplantae</taxon>
        <taxon>Streptophyta</taxon>
        <taxon>Embryophyta</taxon>
        <taxon>Tracheophyta</taxon>
        <taxon>Spermatophyta</taxon>
        <taxon>Magnoliopsida</taxon>
        <taxon>eudicotyledons</taxon>
        <taxon>Gunneridae</taxon>
        <taxon>Pentapetalae</taxon>
        <taxon>rosids</taxon>
        <taxon>fabids</taxon>
        <taxon>Fabales</taxon>
        <taxon>Fabaceae</taxon>
        <taxon>Papilionoideae</taxon>
        <taxon>50 kb inversion clade</taxon>
        <taxon>dalbergioids sensu lato</taxon>
        <taxon>Dalbergieae</taxon>
        <taxon>Pterocarpus clade</taxon>
        <taxon>Arachis</taxon>
    </lineage>
</organism>
<accession>A0A445EGH7</accession>
<protein>
    <submittedName>
        <fullName evidence="1">Uncharacterized protein</fullName>
    </submittedName>
</protein>
<comment type="caution">
    <text evidence="1">The sequence shown here is derived from an EMBL/GenBank/DDBJ whole genome shotgun (WGS) entry which is preliminary data.</text>
</comment>
<evidence type="ECO:0000313" key="1">
    <source>
        <dbReference type="EMBL" id="RYR74523.1"/>
    </source>
</evidence>
<evidence type="ECO:0000313" key="2">
    <source>
        <dbReference type="Proteomes" id="UP000289738"/>
    </source>
</evidence>
<proteinExistence type="predicted"/>
<dbReference type="Proteomes" id="UP000289738">
    <property type="component" value="Chromosome A02"/>
</dbReference>
<keyword evidence="2" id="KW-1185">Reference proteome</keyword>
<sequence>MIRKIFDHWMVRRLQQILEDVCQRRDHLTIWLHPDIKKALYVHWETGEGFKRHRLKSRANRTLVRSSKYTSGLVTFMKTKARLVSNLFHFVIKFI</sequence>